<evidence type="ECO:0000313" key="2">
    <source>
        <dbReference type="Proteomes" id="UP001208570"/>
    </source>
</evidence>
<name>A0AAD9MSU1_9ANNE</name>
<accession>A0AAD9MSU1</accession>
<sequence>MSQVLQKLGVEVNQIISSYVLYEDELRIKKAQQNSSAVKRAGRKKAWVGKKLEQARLETEEGATYGIDFSSGHVELIVWMPGLPEPIVQITEPFNCMYVHKFTKIYFNSGKYLHTYNVLPPHLEILNVGNSKCSYPLVIQTSLPCEGKFIIEARIMNEKSQLFACLNGTVNIIGSGVEHN</sequence>
<evidence type="ECO:0000313" key="1">
    <source>
        <dbReference type="EMBL" id="KAK2144502.1"/>
    </source>
</evidence>
<dbReference type="Proteomes" id="UP001208570">
    <property type="component" value="Unassembled WGS sequence"/>
</dbReference>
<comment type="caution">
    <text evidence="1">The sequence shown here is derived from an EMBL/GenBank/DDBJ whole genome shotgun (WGS) entry which is preliminary data.</text>
</comment>
<organism evidence="1 2">
    <name type="scientific">Paralvinella palmiformis</name>
    <dbReference type="NCBI Taxonomy" id="53620"/>
    <lineage>
        <taxon>Eukaryota</taxon>
        <taxon>Metazoa</taxon>
        <taxon>Spiralia</taxon>
        <taxon>Lophotrochozoa</taxon>
        <taxon>Annelida</taxon>
        <taxon>Polychaeta</taxon>
        <taxon>Sedentaria</taxon>
        <taxon>Canalipalpata</taxon>
        <taxon>Terebellida</taxon>
        <taxon>Terebelliformia</taxon>
        <taxon>Alvinellidae</taxon>
        <taxon>Paralvinella</taxon>
    </lineage>
</organism>
<dbReference type="AlphaFoldDB" id="A0AAD9MSU1"/>
<proteinExistence type="predicted"/>
<protein>
    <submittedName>
        <fullName evidence="1">Uncharacterized protein</fullName>
    </submittedName>
</protein>
<gene>
    <name evidence="1" type="ORF">LSH36_750g00048</name>
</gene>
<reference evidence="1" key="1">
    <citation type="journal article" date="2023" name="Mol. Biol. Evol.">
        <title>Third-Generation Sequencing Reveals the Adaptive Role of the Epigenome in Three Deep-Sea Polychaetes.</title>
        <authorList>
            <person name="Perez M."/>
            <person name="Aroh O."/>
            <person name="Sun Y."/>
            <person name="Lan Y."/>
            <person name="Juniper S.K."/>
            <person name="Young C.R."/>
            <person name="Angers B."/>
            <person name="Qian P.Y."/>
        </authorList>
    </citation>
    <scope>NUCLEOTIDE SEQUENCE</scope>
    <source>
        <strain evidence="1">P08H-3</strain>
    </source>
</reference>
<dbReference type="EMBL" id="JAODUP010000750">
    <property type="protein sequence ID" value="KAK2144502.1"/>
    <property type="molecule type" value="Genomic_DNA"/>
</dbReference>
<keyword evidence="2" id="KW-1185">Reference proteome</keyword>